<proteinExistence type="predicted"/>
<dbReference type="Gramene" id="evm.model.08.987">
    <property type="protein sequence ID" value="cds.evm.model.08.987"/>
    <property type="gene ID" value="evm.TU.08.987"/>
</dbReference>
<sequence length="126" mass="14516">MTMIGLLQRDSFLEDCLHEASLYQAPSSLRRLFATILVYCNPTNPRDLWERYEEEMSADLNSEEDSLSIVRNKVLKSISSTIESMGKDINSYQLLDEDISFDDAEEFQSREINNELGVEIPEEDIT</sequence>
<keyword evidence="2" id="KW-1185">Reference proteome</keyword>
<reference evidence="1" key="1">
    <citation type="submission" date="2018-11" db="EMBL/GenBank/DDBJ databases">
        <authorList>
            <person name="Grassa J C."/>
        </authorList>
    </citation>
    <scope>NUCLEOTIDE SEQUENCE [LARGE SCALE GENOMIC DNA]</scope>
</reference>
<organism evidence="1 2">
    <name type="scientific">Cannabis sativa</name>
    <name type="common">Hemp</name>
    <name type="synonym">Marijuana</name>
    <dbReference type="NCBI Taxonomy" id="3483"/>
    <lineage>
        <taxon>Eukaryota</taxon>
        <taxon>Viridiplantae</taxon>
        <taxon>Streptophyta</taxon>
        <taxon>Embryophyta</taxon>
        <taxon>Tracheophyta</taxon>
        <taxon>Spermatophyta</taxon>
        <taxon>Magnoliopsida</taxon>
        <taxon>eudicotyledons</taxon>
        <taxon>Gunneridae</taxon>
        <taxon>Pentapetalae</taxon>
        <taxon>rosids</taxon>
        <taxon>fabids</taxon>
        <taxon>Rosales</taxon>
        <taxon>Cannabaceae</taxon>
        <taxon>Cannabis</taxon>
    </lineage>
</organism>
<evidence type="ECO:0000313" key="1">
    <source>
        <dbReference type="EnsemblPlants" id="cds.evm.model.08.987"/>
    </source>
</evidence>
<dbReference type="OMA" id="FQSREIN"/>
<protein>
    <submittedName>
        <fullName evidence="1">Uncharacterized protein</fullName>
    </submittedName>
</protein>
<accession>A0A803QD05</accession>
<dbReference type="Proteomes" id="UP000596661">
    <property type="component" value="Chromosome 8"/>
</dbReference>
<dbReference type="EMBL" id="UZAU01000694">
    <property type="status" value="NOT_ANNOTATED_CDS"/>
    <property type="molecule type" value="Genomic_DNA"/>
</dbReference>
<dbReference type="PANTHER" id="PTHR10492:SF94">
    <property type="entry name" value="ATP-DEPENDENT DNA HELICASE"/>
    <property type="match status" value="1"/>
</dbReference>
<dbReference type="PANTHER" id="PTHR10492">
    <property type="match status" value="1"/>
</dbReference>
<evidence type="ECO:0000313" key="2">
    <source>
        <dbReference type="Proteomes" id="UP000596661"/>
    </source>
</evidence>
<dbReference type="EnsemblPlants" id="evm.model.08.987">
    <property type="protein sequence ID" value="cds.evm.model.08.987"/>
    <property type="gene ID" value="evm.TU.08.987"/>
</dbReference>
<dbReference type="AlphaFoldDB" id="A0A803QD05"/>
<reference evidence="1" key="2">
    <citation type="submission" date="2021-03" db="UniProtKB">
        <authorList>
            <consortium name="EnsemblPlants"/>
        </authorList>
    </citation>
    <scope>IDENTIFICATION</scope>
</reference>
<name>A0A803QD05_CANSA</name>